<evidence type="ECO:0000313" key="1">
    <source>
        <dbReference type="EMBL" id="GME95096.1"/>
    </source>
</evidence>
<reference evidence="1" key="1">
    <citation type="submission" date="2023-04" db="EMBL/GenBank/DDBJ databases">
        <title>Candida boidinii NBRC 1967.</title>
        <authorList>
            <person name="Ichikawa N."/>
            <person name="Sato H."/>
            <person name="Tonouchi N."/>
        </authorList>
    </citation>
    <scope>NUCLEOTIDE SEQUENCE</scope>
    <source>
        <strain evidence="1">NBRC 1967</strain>
    </source>
</reference>
<dbReference type="EMBL" id="BSXV01002186">
    <property type="protein sequence ID" value="GME95096.1"/>
    <property type="molecule type" value="Genomic_DNA"/>
</dbReference>
<dbReference type="Proteomes" id="UP001165101">
    <property type="component" value="Unassembled WGS sequence"/>
</dbReference>
<organism evidence="1 2">
    <name type="scientific">Candida boidinii</name>
    <name type="common">Yeast</name>
    <dbReference type="NCBI Taxonomy" id="5477"/>
    <lineage>
        <taxon>Eukaryota</taxon>
        <taxon>Fungi</taxon>
        <taxon>Dikarya</taxon>
        <taxon>Ascomycota</taxon>
        <taxon>Saccharomycotina</taxon>
        <taxon>Pichiomycetes</taxon>
        <taxon>Pichiales</taxon>
        <taxon>Pichiaceae</taxon>
        <taxon>Ogataea</taxon>
        <taxon>Ogataea/Candida clade</taxon>
    </lineage>
</organism>
<proteinExistence type="predicted"/>
<protein>
    <submittedName>
        <fullName evidence="1">Unnamed protein product</fullName>
    </submittedName>
</protein>
<keyword evidence="2" id="KW-1185">Reference proteome</keyword>
<accession>A0ACB5TTK7</accession>
<comment type="caution">
    <text evidence="1">The sequence shown here is derived from an EMBL/GenBank/DDBJ whole genome shotgun (WGS) entry which is preliminary data.</text>
</comment>
<sequence>MSLADQLMYSSDEDEGEDLQQELNFDENEEENLEIARKSHNGDDYMTNNDSDYVYGFTNLLINKKLNDIDDIRKYSKTLTPLNNLLSELNKLQSKEKNQLSTNNQQLFSFLSDANSILDDMTIEANEIYSFIALHYSPIFPELSSLVPNPREYCQIMRIIKDDVRLIDENNELLCQTVQQDRILVLTMAASLLLKNPDYIDRLTKMRKENFPLQTILQAVDLLLELYDKRDIITKFISDKLSIISPNVAIIVGAEVAAQIISIYGLEGLCKTPSCNIPSLGVNRSSTSIFNKSRVRNQGYLYNCDLVQNTPEDYKVQAMRMISAKIALASRIDYGNLRKNTSQTPSVELGLKWRQEIISKLEKLQVAPDSRDSKPLPIPIDKPSKKRGGRRFRKYKERFGMSEFAKAQNKMVFGEQEETRMDSFGKEIGLGLASKFSSLGNSSAGGASTSSYRKLKTNDHIKSKVSKNMAARLEFSLGANQESIKKGSVLANSLNQNKNVNISNSKSSESGNNNNNTNLDWLNGGKK</sequence>
<evidence type="ECO:0000313" key="2">
    <source>
        <dbReference type="Proteomes" id="UP001165101"/>
    </source>
</evidence>
<name>A0ACB5TTK7_CANBO</name>
<gene>
    <name evidence="1" type="ORF">Cboi01_000376800</name>
</gene>